<feature type="compositionally biased region" description="Polar residues" evidence="1">
    <location>
        <begin position="184"/>
        <end position="193"/>
    </location>
</feature>
<dbReference type="AlphaFoldDB" id="A0AAD1UDB3"/>
<dbReference type="SUPFAM" id="SSF46565">
    <property type="entry name" value="Chaperone J-domain"/>
    <property type="match status" value="1"/>
</dbReference>
<reference evidence="2" key="1">
    <citation type="submission" date="2023-07" db="EMBL/GenBank/DDBJ databases">
        <authorList>
            <consortium name="AG Swart"/>
            <person name="Singh M."/>
            <person name="Singh A."/>
            <person name="Seah K."/>
            <person name="Emmerich C."/>
        </authorList>
    </citation>
    <scope>NUCLEOTIDE SEQUENCE</scope>
    <source>
        <strain evidence="2">DP1</strain>
    </source>
</reference>
<proteinExistence type="predicted"/>
<evidence type="ECO:0000256" key="1">
    <source>
        <dbReference type="SAM" id="MobiDB-lite"/>
    </source>
</evidence>
<protein>
    <recommendedName>
        <fullName evidence="4">J domain-containing protein</fullName>
    </recommendedName>
</protein>
<dbReference type="EMBL" id="CAMPGE010005877">
    <property type="protein sequence ID" value="CAI2364719.1"/>
    <property type="molecule type" value="Genomic_DNA"/>
</dbReference>
<name>A0AAD1UDB3_EUPCR</name>
<evidence type="ECO:0008006" key="4">
    <source>
        <dbReference type="Google" id="ProtNLM"/>
    </source>
</evidence>
<organism evidence="2 3">
    <name type="scientific">Euplotes crassus</name>
    <dbReference type="NCBI Taxonomy" id="5936"/>
    <lineage>
        <taxon>Eukaryota</taxon>
        <taxon>Sar</taxon>
        <taxon>Alveolata</taxon>
        <taxon>Ciliophora</taxon>
        <taxon>Intramacronucleata</taxon>
        <taxon>Spirotrichea</taxon>
        <taxon>Hypotrichia</taxon>
        <taxon>Euplotida</taxon>
        <taxon>Euplotidae</taxon>
        <taxon>Moneuplotes</taxon>
    </lineage>
</organism>
<dbReference type="InterPro" id="IPR036869">
    <property type="entry name" value="J_dom_sf"/>
</dbReference>
<gene>
    <name evidence="2" type="ORF">ECRASSUSDP1_LOCUS6065</name>
</gene>
<sequence length="461" mass="52365">MTSKVNTYNTFASSNKSFGYKGREPERASHRYCGVKRKRSNTFAETTDTMFQPKLSRSKLSAFLGEELPLKKNLSKSPLLQTDREFSEIPVGSFLTNLKTRGRVLSSISEQTMLSTNAQSFSKYWQLSQNLSNNPWSQHLSPPVTSPLLSVFVKTQNHENEFKLNGATKHEEIHSRFDMKLNASEPSSPSHSPGRTLEKLERSLKEDRSSQCRQHKYGSQISGNQVTCKCCNQLDYSTLPIRGTRDSSQLYLCAKCSSALEKKQDYASTHNGTACISDKGLNLVEFTCHQGHSWTVNIHRGYKNWCSTCIKLAKEEQKKKYKSKRNIRNKKNAQKQKKVFEDAKTRCLANSQVELSSQFGSVEELFSSENNSFFPEAKIKAEAYFDQPEASKTCTFEQALCVYKVLEIDADRARLILNRMSPSSKKVGYKKLVLSLHPDKNRHPLSNEAFLKASELFNSSF</sequence>
<feature type="region of interest" description="Disordered" evidence="1">
    <location>
        <begin position="181"/>
        <end position="206"/>
    </location>
</feature>
<evidence type="ECO:0000313" key="3">
    <source>
        <dbReference type="Proteomes" id="UP001295684"/>
    </source>
</evidence>
<feature type="compositionally biased region" description="Basic and acidic residues" evidence="1">
    <location>
        <begin position="196"/>
        <end position="206"/>
    </location>
</feature>
<dbReference type="Proteomes" id="UP001295684">
    <property type="component" value="Unassembled WGS sequence"/>
</dbReference>
<keyword evidence="3" id="KW-1185">Reference proteome</keyword>
<dbReference type="Gene3D" id="1.10.287.110">
    <property type="entry name" value="DnaJ domain"/>
    <property type="match status" value="1"/>
</dbReference>
<evidence type="ECO:0000313" key="2">
    <source>
        <dbReference type="EMBL" id="CAI2364719.1"/>
    </source>
</evidence>
<comment type="caution">
    <text evidence="2">The sequence shown here is derived from an EMBL/GenBank/DDBJ whole genome shotgun (WGS) entry which is preliminary data.</text>
</comment>
<accession>A0AAD1UDB3</accession>